<evidence type="ECO:0000256" key="5">
    <source>
        <dbReference type="SAM" id="Phobius"/>
    </source>
</evidence>
<reference evidence="6" key="1">
    <citation type="submission" date="2021-02" db="EMBL/GenBank/DDBJ databases">
        <title>Salinimicrobium sp. nov. isolated from seawater in Tongyeong, Republic of Korea.</title>
        <authorList>
            <person name="Lee S.-J."/>
        </authorList>
    </citation>
    <scope>NUCLEOTIDE SEQUENCE</scope>
    <source>
        <strain evidence="6">HN-2-9-2</strain>
    </source>
</reference>
<sequence>MKRLGHDKTVILITTGLLLFAAVFIFTYEKEVEEYQAKISADVKIEQTWELPPQLAEVSGIAFFGTNKIACVQDETGKIFIYNLEASRIEKEIEFTGNGDFEGIAIKDDVAFALEASGKLYRIEDFLNTAKVETFNTFFTEENDMEGLFYDESQNRLLLAVKVLDPNSEDQKGIYAAQLPSMEVNKTPVFTLTFEEEIFNEIREEKRGESFFPSEIAVHPESGEIYVLEGREPRLLILDPDGTPKELHRLDKDKFPQPEGLSFDASGKLYISSEGEPGTIHRVTITSN</sequence>
<dbReference type="InterPro" id="IPR009722">
    <property type="entry name" value="YjiK/CarP"/>
</dbReference>
<keyword evidence="7" id="KW-1185">Reference proteome</keyword>
<gene>
    <name evidence="6" type="ORF">JRG66_14010</name>
</gene>
<keyword evidence="4 5" id="KW-0472">Membrane</keyword>
<evidence type="ECO:0000256" key="2">
    <source>
        <dbReference type="ARBA" id="ARBA00009852"/>
    </source>
</evidence>
<feature type="transmembrane region" description="Helical" evidence="5">
    <location>
        <begin position="9"/>
        <end position="28"/>
    </location>
</feature>
<comment type="subcellular location">
    <subcellularLocation>
        <location evidence="1">Cell membrane</location>
    </subcellularLocation>
</comment>
<keyword evidence="5" id="KW-0812">Transmembrane</keyword>
<evidence type="ECO:0000313" key="7">
    <source>
        <dbReference type="Proteomes" id="UP001163981"/>
    </source>
</evidence>
<dbReference type="Gene3D" id="2.120.10.30">
    <property type="entry name" value="TolB, C-terminal domain"/>
    <property type="match status" value="1"/>
</dbReference>
<accession>A0ABY6NQH1</accession>
<dbReference type="EMBL" id="CP069620">
    <property type="protein sequence ID" value="UZH55058.1"/>
    <property type="molecule type" value="Genomic_DNA"/>
</dbReference>
<dbReference type="SUPFAM" id="SSF101898">
    <property type="entry name" value="NHL repeat"/>
    <property type="match status" value="1"/>
</dbReference>
<name>A0ABY6NQH1_9FLAO</name>
<evidence type="ECO:0000313" key="6">
    <source>
        <dbReference type="EMBL" id="UZH55058.1"/>
    </source>
</evidence>
<keyword evidence="5" id="KW-1133">Transmembrane helix</keyword>
<dbReference type="Proteomes" id="UP001163981">
    <property type="component" value="Chromosome"/>
</dbReference>
<dbReference type="Pfam" id="PF06977">
    <property type="entry name" value="SdiA-regulated"/>
    <property type="match status" value="1"/>
</dbReference>
<comment type="similarity">
    <text evidence="2">Belongs to the YjiK family.</text>
</comment>
<dbReference type="InterPro" id="IPR011042">
    <property type="entry name" value="6-blade_b-propeller_TolB-like"/>
</dbReference>
<keyword evidence="3" id="KW-1003">Cell membrane</keyword>
<proteinExistence type="inferred from homology"/>
<evidence type="ECO:0000256" key="1">
    <source>
        <dbReference type="ARBA" id="ARBA00004236"/>
    </source>
</evidence>
<evidence type="ECO:0000256" key="4">
    <source>
        <dbReference type="ARBA" id="ARBA00023136"/>
    </source>
</evidence>
<protein>
    <submittedName>
        <fullName evidence="6">SdiA-regulated domain-containing protein</fullName>
    </submittedName>
</protein>
<organism evidence="6 7">
    <name type="scientific">Salinimicrobium tongyeongense</name>
    <dbReference type="NCBI Taxonomy" id="2809707"/>
    <lineage>
        <taxon>Bacteria</taxon>
        <taxon>Pseudomonadati</taxon>
        <taxon>Bacteroidota</taxon>
        <taxon>Flavobacteriia</taxon>
        <taxon>Flavobacteriales</taxon>
        <taxon>Flavobacteriaceae</taxon>
        <taxon>Salinimicrobium</taxon>
    </lineage>
</organism>
<evidence type="ECO:0000256" key="3">
    <source>
        <dbReference type="ARBA" id="ARBA00022475"/>
    </source>
</evidence>
<dbReference type="RefSeq" id="WP_265163398.1">
    <property type="nucleotide sequence ID" value="NZ_CP069620.1"/>
</dbReference>